<comment type="caution">
    <text evidence="2">The sequence shown here is derived from an EMBL/GenBank/DDBJ whole genome shotgun (WGS) entry which is preliminary data.</text>
</comment>
<gene>
    <name evidence="2" type="ORF">Phou_081690</name>
</gene>
<dbReference type="AlphaFoldDB" id="A0A6V8KP59"/>
<evidence type="ECO:0008006" key="4">
    <source>
        <dbReference type="Google" id="ProtNLM"/>
    </source>
</evidence>
<reference evidence="2 3" key="1">
    <citation type="submission" date="2020-03" db="EMBL/GenBank/DDBJ databases">
        <title>Whole genome shotgun sequence of Phytohabitans houttuyneae NBRC 108639.</title>
        <authorList>
            <person name="Komaki H."/>
            <person name="Tamura T."/>
        </authorList>
    </citation>
    <scope>NUCLEOTIDE SEQUENCE [LARGE SCALE GENOMIC DNA]</scope>
    <source>
        <strain evidence="2 3">NBRC 108639</strain>
    </source>
</reference>
<dbReference type="Proteomes" id="UP000482800">
    <property type="component" value="Unassembled WGS sequence"/>
</dbReference>
<evidence type="ECO:0000313" key="2">
    <source>
        <dbReference type="EMBL" id="GFJ83989.1"/>
    </source>
</evidence>
<accession>A0A6V8KP59</accession>
<keyword evidence="1" id="KW-1133">Transmembrane helix</keyword>
<protein>
    <recommendedName>
        <fullName evidence="4">PH domain-containing protein</fullName>
    </recommendedName>
</protein>
<name>A0A6V8KP59_9ACTN</name>
<proteinExistence type="predicted"/>
<feature type="transmembrane region" description="Helical" evidence="1">
    <location>
        <begin position="124"/>
        <end position="145"/>
    </location>
</feature>
<keyword evidence="3" id="KW-1185">Reference proteome</keyword>
<keyword evidence="1" id="KW-0472">Membrane</keyword>
<keyword evidence="1" id="KW-0812">Transmembrane</keyword>
<evidence type="ECO:0000313" key="3">
    <source>
        <dbReference type="Proteomes" id="UP000482800"/>
    </source>
</evidence>
<sequence length="255" mass="26994">MDLVPYPAGMSPVAGRWFALWMCLLAFAGRLVVDIWVRPFAMGIEPTVPSLLITVAAVVINIGVPLVLYVAAASPLPYPAVLEVDAARAAFVAPAGDAWHLQAILLSWLGAGIGPTLAEGPVDAGFWSSTAIVAVTGAAVAFLLFGNRPRLVLEPAGLTVQYMVLRRKVRWSELLPGGPPPPASQGFSAKIKLLLRPPDPHTAPARVNVPVGQLAVSPEFLAATIRHYAEQPERRPAIGTGDELARLRSELAGAR</sequence>
<feature type="transmembrane region" description="Helical" evidence="1">
    <location>
        <begin position="17"/>
        <end position="37"/>
    </location>
</feature>
<reference evidence="2 3" key="2">
    <citation type="submission" date="2020-03" db="EMBL/GenBank/DDBJ databases">
        <authorList>
            <person name="Ichikawa N."/>
            <person name="Kimura A."/>
            <person name="Kitahashi Y."/>
            <person name="Uohara A."/>
        </authorList>
    </citation>
    <scope>NUCLEOTIDE SEQUENCE [LARGE SCALE GENOMIC DNA]</scope>
    <source>
        <strain evidence="2 3">NBRC 108639</strain>
    </source>
</reference>
<evidence type="ECO:0000256" key="1">
    <source>
        <dbReference type="SAM" id="Phobius"/>
    </source>
</evidence>
<organism evidence="2 3">
    <name type="scientific">Phytohabitans houttuyneae</name>
    <dbReference type="NCBI Taxonomy" id="1076126"/>
    <lineage>
        <taxon>Bacteria</taxon>
        <taxon>Bacillati</taxon>
        <taxon>Actinomycetota</taxon>
        <taxon>Actinomycetes</taxon>
        <taxon>Micromonosporales</taxon>
        <taxon>Micromonosporaceae</taxon>
    </lineage>
</organism>
<dbReference type="EMBL" id="BLPF01000003">
    <property type="protein sequence ID" value="GFJ83989.1"/>
    <property type="molecule type" value="Genomic_DNA"/>
</dbReference>
<feature type="transmembrane region" description="Helical" evidence="1">
    <location>
        <begin position="49"/>
        <end position="72"/>
    </location>
</feature>